<gene>
    <name evidence="2" type="ORF">M427DRAFT_52602</name>
</gene>
<reference evidence="2 3" key="1">
    <citation type="journal article" date="2015" name="Genome Biol. Evol.">
        <title>Phylogenomic analyses indicate that early fungi evolved digesting cell walls of algal ancestors of land plants.</title>
        <authorList>
            <person name="Chang Y."/>
            <person name="Wang S."/>
            <person name="Sekimoto S."/>
            <person name="Aerts A.L."/>
            <person name="Choi C."/>
            <person name="Clum A."/>
            <person name="LaButti K.M."/>
            <person name="Lindquist E.A."/>
            <person name="Yee Ngan C."/>
            <person name="Ohm R.A."/>
            <person name="Salamov A.A."/>
            <person name="Grigoriev I.V."/>
            <person name="Spatafora J.W."/>
            <person name="Berbee M.L."/>
        </authorList>
    </citation>
    <scope>NUCLEOTIDE SEQUENCE [LARGE SCALE GENOMIC DNA]</scope>
    <source>
        <strain evidence="2 3">JEL478</strain>
    </source>
</reference>
<dbReference type="Proteomes" id="UP000070544">
    <property type="component" value="Unassembled WGS sequence"/>
</dbReference>
<protein>
    <submittedName>
        <fullName evidence="2">Uncharacterized protein</fullName>
    </submittedName>
</protein>
<evidence type="ECO:0000256" key="1">
    <source>
        <dbReference type="SAM" id="MobiDB-lite"/>
    </source>
</evidence>
<feature type="compositionally biased region" description="Low complexity" evidence="1">
    <location>
        <begin position="27"/>
        <end position="40"/>
    </location>
</feature>
<organism evidence="2 3">
    <name type="scientific">Gonapodya prolifera (strain JEL478)</name>
    <name type="common">Monoblepharis prolifera</name>
    <dbReference type="NCBI Taxonomy" id="1344416"/>
    <lineage>
        <taxon>Eukaryota</taxon>
        <taxon>Fungi</taxon>
        <taxon>Fungi incertae sedis</taxon>
        <taxon>Chytridiomycota</taxon>
        <taxon>Chytridiomycota incertae sedis</taxon>
        <taxon>Monoblepharidomycetes</taxon>
        <taxon>Monoblepharidales</taxon>
        <taxon>Gonapodyaceae</taxon>
        <taxon>Gonapodya</taxon>
    </lineage>
</organism>
<dbReference type="AlphaFoldDB" id="A0A139ASJ6"/>
<evidence type="ECO:0000313" key="2">
    <source>
        <dbReference type="EMBL" id="KXS19716.1"/>
    </source>
</evidence>
<accession>A0A139ASJ6</accession>
<feature type="region of interest" description="Disordered" evidence="1">
    <location>
        <begin position="85"/>
        <end position="118"/>
    </location>
</feature>
<keyword evidence="3" id="KW-1185">Reference proteome</keyword>
<feature type="region of interest" description="Disordered" evidence="1">
    <location>
        <begin position="1"/>
        <end position="40"/>
    </location>
</feature>
<evidence type="ECO:0000313" key="3">
    <source>
        <dbReference type="Proteomes" id="UP000070544"/>
    </source>
</evidence>
<feature type="compositionally biased region" description="Acidic residues" evidence="1">
    <location>
        <begin position="109"/>
        <end position="118"/>
    </location>
</feature>
<name>A0A139ASJ6_GONPJ</name>
<sequence length="118" mass="11948">MQWCPRGIANTTQTPSLLLPSEPSPSSPSSSSPRLAPANAACNRSANRAANMSLNFGLTSPNSASADSYVWPTWAVADSNAAVTSAGGGVWLSPTPTFSPARSPAPALDDGDDPSSSS</sequence>
<proteinExistence type="predicted"/>
<dbReference type="EMBL" id="KQ965737">
    <property type="protein sequence ID" value="KXS19716.1"/>
    <property type="molecule type" value="Genomic_DNA"/>
</dbReference>